<comment type="similarity">
    <text evidence="1">Belongs to the ATP-dependent AMP-binding enzyme family.</text>
</comment>
<dbReference type="InterPro" id="IPR025110">
    <property type="entry name" value="AMP-bd_C"/>
</dbReference>
<dbReference type="Pfam" id="PF00501">
    <property type="entry name" value="AMP-binding"/>
    <property type="match status" value="1"/>
</dbReference>
<evidence type="ECO:0000259" key="5">
    <source>
        <dbReference type="Pfam" id="PF13193"/>
    </source>
</evidence>
<evidence type="ECO:0000259" key="4">
    <source>
        <dbReference type="Pfam" id="PF00501"/>
    </source>
</evidence>
<organism evidence="6 7">
    <name type="scientific">Actinoplanes nipponensis</name>
    <dbReference type="NCBI Taxonomy" id="135950"/>
    <lineage>
        <taxon>Bacteria</taxon>
        <taxon>Bacillati</taxon>
        <taxon>Actinomycetota</taxon>
        <taxon>Actinomycetes</taxon>
        <taxon>Micromonosporales</taxon>
        <taxon>Micromonosporaceae</taxon>
        <taxon>Actinoplanes</taxon>
    </lineage>
</organism>
<dbReference type="GO" id="GO:0031956">
    <property type="term" value="F:medium-chain fatty acid-CoA ligase activity"/>
    <property type="evidence" value="ECO:0007669"/>
    <property type="project" value="TreeGrafter"/>
</dbReference>
<reference evidence="6" key="1">
    <citation type="submission" date="2021-01" db="EMBL/GenBank/DDBJ databases">
        <title>Whole genome shotgun sequence of Actinoplanes nipponensis NBRC 14063.</title>
        <authorList>
            <person name="Komaki H."/>
            <person name="Tamura T."/>
        </authorList>
    </citation>
    <scope>NUCLEOTIDE SEQUENCE</scope>
    <source>
        <strain evidence="6">NBRC 14063</strain>
    </source>
</reference>
<keyword evidence="7" id="KW-1185">Reference proteome</keyword>
<feature type="region of interest" description="Disordered" evidence="3">
    <location>
        <begin position="520"/>
        <end position="547"/>
    </location>
</feature>
<dbReference type="Gene3D" id="3.40.50.12780">
    <property type="entry name" value="N-terminal domain of ligase-like"/>
    <property type="match status" value="1"/>
</dbReference>
<accession>A0A919JR59</accession>
<dbReference type="SUPFAM" id="SSF56801">
    <property type="entry name" value="Acetyl-CoA synthetase-like"/>
    <property type="match status" value="1"/>
</dbReference>
<dbReference type="PANTHER" id="PTHR43201:SF5">
    <property type="entry name" value="MEDIUM-CHAIN ACYL-COA LIGASE ACSF2, MITOCHONDRIAL"/>
    <property type="match status" value="1"/>
</dbReference>
<dbReference type="InterPro" id="IPR000873">
    <property type="entry name" value="AMP-dep_synth/lig_dom"/>
</dbReference>
<dbReference type="AlphaFoldDB" id="A0A919JR59"/>
<dbReference type="EMBL" id="BOMQ01000092">
    <property type="protein sequence ID" value="GIE53937.1"/>
    <property type="molecule type" value="Genomic_DNA"/>
</dbReference>
<dbReference type="InterPro" id="IPR045851">
    <property type="entry name" value="AMP-bd_C_sf"/>
</dbReference>
<dbReference type="RefSeq" id="WP_203776388.1">
    <property type="nucleotide sequence ID" value="NZ_BAAAYJ010000090.1"/>
</dbReference>
<evidence type="ECO:0000256" key="3">
    <source>
        <dbReference type="SAM" id="MobiDB-lite"/>
    </source>
</evidence>
<sequence>MIRNTLEHAQAVRRMHQIGIVNLLRPGRLLRAAVHNARLGPQAALIMKAAAEHPDAPAVTDDRGTLTYRELDEQSNALAHALHGLGLPDRSVVAVLARDHRGLLLAISATARARLRLALMNTGLAKQQLIEVAAREKVRVVLYDSEFADVVDGLPATVSRYLTLGAGGPSIDELIAAHPRTPLPLPDRPGGFIILTSGTTGLPKGAPRTKVSPLASALIADRIPFPRRGAVVIASPLFHSTGFGAWTVGLSLANHAVLMRRFSAESILRAIAEHRAEMLVAVPTMLTRILALGPEVIGRYDTSSLRTVFVAGSPLAPELTNRFQDIFGDVVHNVYGSTEVAVASVATPDEARRAPGTVGRPPVTVHVALFDADGRRVTAPGEIARVFVRTGIPFEGYTDGRHKQVIDGYMATGDRGHFDAEGLLFIDGRDDDMIISGGENVYPLEVENLLAERDDVLEAAVIGVDDPEFGTRLRAFVVPTGASARDPEEIRDHVRANLARFKVPRDVVFLDELPRNPTGKLIRRDLPTGPLPAGQGEQVRRYGNSGT</sequence>
<evidence type="ECO:0000313" key="6">
    <source>
        <dbReference type="EMBL" id="GIE53937.1"/>
    </source>
</evidence>
<feature type="domain" description="AMP-dependent synthetase/ligase" evidence="4">
    <location>
        <begin position="48"/>
        <end position="397"/>
    </location>
</feature>
<dbReference type="Pfam" id="PF13193">
    <property type="entry name" value="AMP-binding_C"/>
    <property type="match status" value="1"/>
</dbReference>
<dbReference type="Proteomes" id="UP000647172">
    <property type="component" value="Unassembled WGS sequence"/>
</dbReference>
<evidence type="ECO:0000256" key="1">
    <source>
        <dbReference type="ARBA" id="ARBA00006432"/>
    </source>
</evidence>
<dbReference type="GO" id="GO:0006631">
    <property type="term" value="P:fatty acid metabolic process"/>
    <property type="evidence" value="ECO:0007669"/>
    <property type="project" value="TreeGrafter"/>
</dbReference>
<dbReference type="InterPro" id="IPR020845">
    <property type="entry name" value="AMP-binding_CS"/>
</dbReference>
<dbReference type="CDD" id="cd04433">
    <property type="entry name" value="AFD_class_I"/>
    <property type="match status" value="1"/>
</dbReference>
<feature type="domain" description="AMP-binding enzyme C-terminal" evidence="5">
    <location>
        <begin position="445"/>
        <end position="520"/>
    </location>
</feature>
<protein>
    <submittedName>
        <fullName evidence="6">Fatty-acyl-CoA synthase</fullName>
    </submittedName>
</protein>
<dbReference type="InterPro" id="IPR042099">
    <property type="entry name" value="ANL_N_sf"/>
</dbReference>
<name>A0A919JR59_9ACTN</name>
<dbReference type="PANTHER" id="PTHR43201">
    <property type="entry name" value="ACYL-COA SYNTHETASE"/>
    <property type="match status" value="1"/>
</dbReference>
<proteinExistence type="inferred from homology"/>
<evidence type="ECO:0000313" key="7">
    <source>
        <dbReference type="Proteomes" id="UP000647172"/>
    </source>
</evidence>
<dbReference type="PROSITE" id="PS00455">
    <property type="entry name" value="AMP_BINDING"/>
    <property type="match status" value="1"/>
</dbReference>
<evidence type="ECO:0000256" key="2">
    <source>
        <dbReference type="ARBA" id="ARBA00022598"/>
    </source>
</evidence>
<gene>
    <name evidence="6" type="ORF">Ani05nite_74710</name>
</gene>
<dbReference type="Gene3D" id="3.30.300.30">
    <property type="match status" value="1"/>
</dbReference>
<keyword evidence="2" id="KW-0436">Ligase</keyword>
<comment type="caution">
    <text evidence="6">The sequence shown here is derived from an EMBL/GenBank/DDBJ whole genome shotgun (WGS) entry which is preliminary data.</text>
</comment>